<evidence type="ECO:0000313" key="16">
    <source>
        <dbReference type="EMBL" id="WPG98076.1"/>
    </source>
</evidence>
<dbReference type="EMBL" id="CP138580">
    <property type="protein sequence ID" value="WPG98076.1"/>
    <property type="molecule type" value="Genomic_DNA"/>
</dbReference>
<comment type="function">
    <text evidence="12">Component of the MICOS complex, a large protein complex of the mitochondrial inner membrane that plays crucial roles in the maintenance of crista junctions, inner membrane architecture, and formation of contact sites to the outer membrane. Plays a role in keeping cristae membranes connected to the inner boundary membrane. Also promotes protein import via the mitochondrial intermembrane space assembly (MIA) pathway.</text>
</comment>
<comment type="similarity">
    <text evidence="2 13">Belongs to the MICOS complex subunit Mic60 family.</text>
</comment>
<dbReference type="GO" id="GO:0042407">
    <property type="term" value="P:cristae formation"/>
    <property type="evidence" value="ECO:0007669"/>
    <property type="project" value="TreeGrafter"/>
</dbReference>
<reference evidence="16 17" key="1">
    <citation type="submission" date="2023-11" db="EMBL/GenBank/DDBJ databases">
        <title>An acidophilic fungus is an integral part of prey digestion in a carnivorous sundew plant.</title>
        <authorList>
            <person name="Tsai I.J."/>
        </authorList>
    </citation>
    <scope>NUCLEOTIDE SEQUENCE [LARGE SCALE GENOMIC DNA]</scope>
    <source>
        <strain evidence="16">169a</strain>
    </source>
</reference>
<keyword evidence="6 13" id="KW-0999">Mitochondrion inner membrane</keyword>
<comment type="subunit">
    <text evidence="3 13">Component of the mitochondrial contact site and cristae organizing system (MICOS) complex.</text>
</comment>
<protein>
    <recommendedName>
        <fullName evidence="4 13">MICOS complex subunit MIC60</fullName>
    </recommendedName>
    <alternativeName>
        <fullName evidence="13">Mitofilin</fullName>
    </alternativeName>
</protein>
<evidence type="ECO:0000256" key="4">
    <source>
        <dbReference type="ARBA" id="ARBA00018116"/>
    </source>
</evidence>
<evidence type="ECO:0000256" key="2">
    <source>
        <dbReference type="ARBA" id="ARBA00010877"/>
    </source>
</evidence>
<evidence type="ECO:0000256" key="3">
    <source>
        <dbReference type="ARBA" id="ARBA00011875"/>
    </source>
</evidence>
<evidence type="ECO:0000256" key="14">
    <source>
        <dbReference type="SAM" id="Coils"/>
    </source>
</evidence>
<evidence type="ECO:0000256" key="8">
    <source>
        <dbReference type="ARBA" id="ARBA00022989"/>
    </source>
</evidence>
<evidence type="ECO:0000256" key="11">
    <source>
        <dbReference type="ARBA" id="ARBA00023136"/>
    </source>
</evidence>
<accession>A0AAQ3LY09</accession>
<comment type="subcellular location">
    <subcellularLocation>
        <location evidence="1 13">Mitochondrion inner membrane</location>
        <topology evidence="1 13">Single-pass membrane protein</topology>
    </subcellularLocation>
</comment>
<name>A0AAQ3LY09_9PEZI</name>
<dbReference type="AlphaFoldDB" id="A0AAQ3LY09"/>
<organism evidence="16 17">
    <name type="scientific">Acrodontium crateriforme</name>
    <dbReference type="NCBI Taxonomy" id="150365"/>
    <lineage>
        <taxon>Eukaryota</taxon>
        <taxon>Fungi</taxon>
        <taxon>Dikarya</taxon>
        <taxon>Ascomycota</taxon>
        <taxon>Pezizomycotina</taxon>
        <taxon>Dothideomycetes</taxon>
        <taxon>Dothideomycetidae</taxon>
        <taxon>Mycosphaerellales</taxon>
        <taxon>Teratosphaeriaceae</taxon>
        <taxon>Acrodontium</taxon>
    </lineage>
</organism>
<keyword evidence="7" id="KW-0809">Transit peptide</keyword>
<dbReference type="PANTHER" id="PTHR15415:SF7">
    <property type="entry name" value="MICOS COMPLEX SUBUNIT MIC60"/>
    <property type="match status" value="1"/>
</dbReference>
<keyword evidence="11 13" id="KW-0472">Membrane</keyword>
<keyword evidence="5 13" id="KW-0812">Transmembrane</keyword>
<feature type="region of interest" description="Disordered" evidence="15">
    <location>
        <begin position="206"/>
        <end position="262"/>
    </location>
</feature>
<keyword evidence="10 13" id="KW-0496">Mitochondrion</keyword>
<evidence type="ECO:0000256" key="5">
    <source>
        <dbReference type="ARBA" id="ARBA00022692"/>
    </source>
</evidence>
<evidence type="ECO:0000256" key="13">
    <source>
        <dbReference type="RuleBase" id="RU363000"/>
    </source>
</evidence>
<evidence type="ECO:0000256" key="9">
    <source>
        <dbReference type="ARBA" id="ARBA00023054"/>
    </source>
</evidence>
<evidence type="ECO:0000256" key="7">
    <source>
        <dbReference type="ARBA" id="ARBA00022946"/>
    </source>
</evidence>
<feature type="coiled-coil region" evidence="14">
    <location>
        <begin position="312"/>
        <end position="406"/>
    </location>
</feature>
<dbReference type="GO" id="GO:0061617">
    <property type="term" value="C:MICOS complex"/>
    <property type="evidence" value="ECO:0007669"/>
    <property type="project" value="TreeGrafter"/>
</dbReference>
<evidence type="ECO:0000256" key="10">
    <source>
        <dbReference type="ARBA" id="ARBA00023128"/>
    </source>
</evidence>
<dbReference type="Pfam" id="PF09731">
    <property type="entry name" value="Mitofilin"/>
    <property type="match status" value="1"/>
</dbReference>
<sequence>MLRLAVARSARGAGQGFTGAARGQWTSQWLQQPIRRTLADARAPDKTILPGSQSATTAGVPQPPVMATATTNPTAAEIPPTQVPQTPPTPEEVGAVAKAATNTAANVAANAIASNIPPTGADKAGSEQSAPPPPPPKPRRRIRKFLTTLIVLSALGYGGGVYYSLISDNFHDFFTEYVPYGEDAVAYFEDREFRKRFPSKEYSAKTWPQTRGENKVTIPRSSGLTPRVAEEGDSKSKAPVATPKKAADVKLSAPATQEPKDVAKAAAPVKPIDHINVEQATEPAVQNLVKMVNNVITAINASPESARFQPVVENLKGDLSNAISAIGSLKEQHIHDAETQIQNAHSEFDEAAKELVRRLESQMREQEAHWREEYEKERQTLSEGYRQRLSAELEAAEKVFESKRKNALLQQEISLQKQYMDTVKAKVEEERSGRLSKLDELSSSVSELERLTSEWNSVVDATLQTQHLQIAVEAVKAKVLQSEYPTPFLNELVALKEVSGDDEVVNAAIASINPLAYQRGISSAAHLIDRFRRVASEVRKASLLPEDAGVASHAASAVLSRFMFQKRSDRGFPEGDDVEATLARTEVLLEEGDLDAAAREMNGLKGWANVLSRDWVSECRRVLEVKQAVDVIATEARLKSLLVD</sequence>
<evidence type="ECO:0000256" key="6">
    <source>
        <dbReference type="ARBA" id="ARBA00022792"/>
    </source>
</evidence>
<gene>
    <name evidence="16" type="ORF">R9X50_00086200</name>
</gene>
<dbReference type="PANTHER" id="PTHR15415">
    <property type="entry name" value="MITOFILIN"/>
    <property type="match status" value="1"/>
</dbReference>
<proteinExistence type="inferred from homology"/>
<keyword evidence="9 14" id="KW-0175">Coiled coil</keyword>
<keyword evidence="8 13" id="KW-1133">Transmembrane helix</keyword>
<dbReference type="Proteomes" id="UP001303373">
    <property type="component" value="Chromosome 1"/>
</dbReference>
<evidence type="ECO:0000313" key="17">
    <source>
        <dbReference type="Proteomes" id="UP001303373"/>
    </source>
</evidence>
<evidence type="ECO:0000256" key="15">
    <source>
        <dbReference type="SAM" id="MobiDB-lite"/>
    </source>
</evidence>
<feature type="region of interest" description="Disordered" evidence="15">
    <location>
        <begin position="115"/>
        <end position="141"/>
    </location>
</feature>
<feature type="transmembrane region" description="Helical" evidence="13">
    <location>
        <begin position="145"/>
        <end position="165"/>
    </location>
</feature>
<evidence type="ECO:0000256" key="1">
    <source>
        <dbReference type="ARBA" id="ARBA00004434"/>
    </source>
</evidence>
<evidence type="ECO:0000256" key="12">
    <source>
        <dbReference type="ARBA" id="ARBA00025571"/>
    </source>
</evidence>
<dbReference type="InterPro" id="IPR019133">
    <property type="entry name" value="MIC60"/>
</dbReference>
<keyword evidence="17" id="KW-1185">Reference proteome</keyword>